<dbReference type="EC" id="3.1.4.52" evidence="2"/>
<evidence type="ECO:0000313" key="2">
    <source>
        <dbReference type="EMBL" id="KIP21233.1"/>
    </source>
</evidence>
<dbReference type="RefSeq" id="WP_042535196.1">
    <property type="nucleotide sequence ID" value="NZ_JXTG01000007.1"/>
</dbReference>
<evidence type="ECO:0000313" key="3">
    <source>
        <dbReference type="Proteomes" id="UP000032047"/>
    </source>
</evidence>
<dbReference type="Gene3D" id="1.10.3210.10">
    <property type="entry name" value="Hypothetical protein af1432"/>
    <property type="match status" value="1"/>
</dbReference>
<keyword evidence="3" id="KW-1185">Reference proteome</keyword>
<dbReference type="PANTHER" id="PTHR43155">
    <property type="entry name" value="CYCLIC DI-GMP PHOSPHODIESTERASE PA4108-RELATED"/>
    <property type="match status" value="1"/>
</dbReference>
<proteinExistence type="predicted"/>
<reference evidence="2 3" key="1">
    <citation type="submission" date="2015-01" db="EMBL/GenBank/DDBJ databases">
        <title>Genome sequence of Anoxybacillus ayderensis strain AB04.</title>
        <authorList>
            <person name="Belduz A.O."/>
            <person name="Canakci S."/>
            <person name="Chan K.-G."/>
            <person name="Kahar U.M."/>
            <person name="Yaakob A.S."/>
            <person name="Chan C.S."/>
            <person name="Goh K.M."/>
        </authorList>
    </citation>
    <scope>NUCLEOTIDE SEQUENCE [LARGE SCALE GENOMIC DNA]</scope>
    <source>
        <strain evidence="2 3">AB04</strain>
    </source>
</reference>
<dbReference type="Proteomes" id="UP000032047">
    <property type="component" value="Unassembled WGS sequence"/>
</dbReference>
<dbReference type="AlphaFoldDB" id="A0A0D0HTM4"/>
<dbReference type="InterPro" id="IPR003607">
    <property type="entry name" value="HD/PDEase_dom"/>
</dbReference>
<organism evidence="2 3">
    <name type="scientific">Anoxybacillus ayderensis</name>
    <dbReference type="NCBI Taxonomy" id="265546"/>
    <lineage>
        <taxon>Bacteria</taxon>
        <taxon>Bacillati</taxon>
        <taxon>Bacillota</taxon>
        <taxon>Bacilli</taxon>
        <taxon>Bacillales</taxon>
        <taxon>Anoxybacillaceae</taxon>
        <taxon>Anoxybacillus</taxon>
    </lineage>
</organism>
<dbReference type="Pfam" id="PF13487">
    <property type="entry name" value="HD_5"/>
    <property type="match status" value="1"/>
</dbReference>
<comment type="caution">
    <text evidence="2">The sequence shown here is derived from an EMBL/GenBank/DDBJ whole genome shotgun (WGS) entry which is preliminary data.</text>
</comment>
<protein>
    <submittedName>
        <fullName evidence="2">Cyclic di-GMP phosphodiesterase response regulator RpfG</fullName>
        <ecNumber evidence="2">3.1.4.52</ecNumber>
    </submittedName>
</protein>
<dbReference type="NCBIfam" id="TIGR00277">
    <property type="entry name" value="HDIG"/>
    <property type="match status" value="1"/>
</dbReference>
<dbReference type="PANTHER" id="PTHR43155:SF2">
    <property type="entry name" value="CYCLIC DI-GMP PHOSPHODIESTERASE PA4108"/>
    <property type="match status" value="1"/>
</dbReference>
<dbReference type="InterPro" id="IPR006675">
    <property type="entry name" value="HDIG_dom"/>
</dbReference>
<dbReference type="SUPFAM" id="SSF109604">
    <property type="entry name" value="HD-domain/PDEase-like"/>
    <property type="match status" value="1"/>
</dbReference>
<dbReference type="PROSITE" id="PS51832">
    <property type="entry name" value="HD_GYP"/>
    <property type="match status" value="1"/>
</dbReference>
<sequence length="207" mass="24070">MSSIIKNMELCFLMRQLSKKDELTFLHSYRVTKIALSFASFLKLTDEEKRELQFGALIHDIGKLHIPVHILTKRGKLSEEEFAQMKKHPLFGIQILQHYHVSSEISHIVLYHHERWDGNGYPYNQKGENIPFLARLVALADSLEAMTGIRPYRASLTWEEAYEEIKREAGTQFDPQLTSSFLEWMENTEISIEQNSETIMQAIPMIS</sequence>
<feature type="domain" description="HD-GYP" evidence="1">
    <location>
        <begin position="2"/>
        <end position="197"/>
    </location>
</feature>
<gene>
    <name evidence="2" type="ORF">JV16_01728</name>
</gene>
<keyword evidence="2" id="KW-0378">Hydrolase</keyword>
<dbReference type="CDD" id="cd00077">
    <property type="entry name" value="HDc"/>
    <property type="match status" value="1"/>
</dbReference>
<dbReference type="GO" id="GO:0071111">
    <property type="term" value="F:cyclic-guanylate-specific phosphodiesterase activity"/>
    <property type="evidence" value="ECO:0007669"/>
    <property type="project" value="UniProtKB-EC"/>
</dbReference>
<dbReference type="SMART" id="SM00471">
    <property type="entry name" value="HDc"/>
    <property type="match status" value="1"/>
</dbReference>
<accession>A0A0D0HTM4</accession>
<dbReference type="PATRIC" id="fig|265546.4.peg.1723"/>
<dbReference type="EMBL" id="JXTG01000007">
    <property type="protein sequence ID" value="KIP21233.1"/>
    <property type="molecule type" value="Genomic_DNA"/>
</dbReference>
<evidence type="ECO:0000259" key="1">
    <source>
        <dbReference type="PROSITE" id="PS51832"/>
    </source>
</evidence>
<dbReference type="InterPro" id="IPR037522">
    <property type="entry name" value="HD_GYP_dom"/>
</dbReference>
<name>A0A0D0HTM4_9BACL</name>